<gene>
    <name evidence="11" type="ORF">DWZ29_00870</name>
    <name evidence="10" type="ORF">DXD91_03400</name>
</gene>
<evidence type="ECO:0000256" key="7">
    <source>
        <dbReference type="PROSITE-ProRule" id="PRU01091"/>
    </source>
</evidence>
<dbReference type="EMBL" id="QRQO01000002">
    <property type="protein sequence ID" value="RHN17724.1"/>
    <property type="molecule type" value="Genomic_DNA"/>
</dbReference>
<dbReference type="AlphaFoldDB" id="A0A374NTX6"/>
<dbReference type="PROSITE" id="PS51755">
    <property type="entry name" value="OMPR_PHOB"/>
    <property type="match status" value="1"/>
</dbReference>
<accession>A0A374NTX6</accession>
<evidence type="ECO:0000313" key="10">
    <source>
        <dbReference type="EMBL" id="RGI91039.1"/>
    </source>
</evidence>
<dbReference type="InterPro" id="IPR001867">
    <property type="entry name" value="OmpR/PhoB-type_DNA-bd"/>
</dbReference>
<feature type="domain" description="OmpR/PhoB-type" evidence="9">
    <location>
        <begin position="135"/>
        <end position="231"/>
    </location>
</feature>
<evidence type="ECO:0000313" key="11">
    <source>
        <dbReference type="EMBL" id="RHN17724.1"/>
    </source>
</evidence>
<dbReference type="SUPFAM" id="SSF52172">
    <property type="entry name" value="CheY-like"/>
    <property type="match status" value="1"/>
</dbReference>
<dbReference type="InterPro" id="IPR016032">
    <property type="entry name" value="Sig_transdc_resp-reg_C-effctor"/>
</dbReference>
<keyword evidence="2" id="KW-0805">Transcription regulation</keyword>
<dbReference type="SMART" id="SM00448">
    <property type="entry name" value="REC"/>
    <property type="match status" value="1"/>
</dbReference>
<dbReference type="GO" id="GO:0032993">
    <property type="term" value="C:protein-DNA complex"/>
    <property type="evidence" value="ECO:0007669"/>
    <property type="project" value="TreeGrafter"/>
</dbReference>
<dbReference type="EMBL" id="QSOE01000013">
    <property type="protein sequence ID" value="RGI91039.1"/>
    <property type="molecule type" value="Genomic_DNA"/>
</dbReference>
<dbReference type="CDD" id="cd00156">
    <property type="entry name" value="REC"/>
    <property type="match status" value="1"/>
</dbReference>
<organism evidence="10 12">
    <name type="scientific">Anaerobutyricum hallii</name>
    <dbReference type="NCBI Taxonomy" id="39488"/>
    <lineage>
        <taxon>Bacteria</taxon>
        <taxon>Bacillati</taxon>
        <taxon>Bacillota</taxon>
        <taxon>Clostridia</taxon>
        <taxon>Lachnospirales</taxon>
        <taxon>Lachnospiraceae</taxon>
        <taxon>Anaerobutyricum</taxon>
    </lineage>
</organism>
<dbReference type="InterPro" id="IPR039420">
    <property type="entry name" value="WalR-like"/>
</dbReference>
<evidence type="ECO:0000256" key="1">
    <source>
        <dbReference type="ARBA" id="ARBA00018672"/>
    </source>
</evidence>
<dbReference type="InterPro" id="IPR036388">
    <property type="entry name" value="WH-like_DNA-bd_sf"/>
</dbReference>
<comment type="function">
    <text evidence="5">May play the central regulatory role in sporulation. It may be an element of the effector pathway responsible for the activation of sporulation genes in response to nutritional stress. Spo0A may act in concert with spo0H (a sigma factor) to control the expression of some genes that are critical to the sporulation process.</text>
</comment>
<dbReference type="Proteomes" id="UP000283700">
    <property type="component" value="Unassembled WGS sequence"/>
</dbReference>
<feature type="modified residue" description="4-aspartylphosphate" evidence="6">
    <location>
        <position position="63"/>
    </location>
</feature>
<dbReference type="Pfam" id="PF00486">
    <property type="entry name" value="Trans_reg_C"/>
    <property type="match status" value="1"/>
</dbReference>
<reference evidence="12 13" key="1">
    <citation type="submission" date="2018-08" db="EMBL/GenBank/DDBJ databases">
        <title>A genome reference for cultivated species of the human gut microbiota.</title>
        <authorList>
            <person name="Zou Y."/>
            <person name="Xue W."/>
            <person name="Luo G."/>
        </authorList>
    </citation>
    <scope>NUCLEOTIDE SEQUENCE [LARGE SCALE GENOMIC DNA]</scope>
    <source>
        <strain evidence="11 13">AF31-17AC</strain>
        <strain evidence="10 12">TM10-1AC</strain>
    </source>
</reference>
<dbReference type="GO" id="GO:0006355">
    <property type="term" value="P:regulation of DNA-templated transcription"/>
    <property type="evidence" value="ECO:0007669"/>
    <property type="project" value="InterPro"/>
</dbReference>
<dbReference type="PANTHER" id="PTHR48111:SF73">
    <property type="entry name" value="ALKALINE PHOSPHATASE SYNTHESIS TRANSCRIPTIONAL REGULATORY PROTEIN PHOP"/>
    <property type="match status" value="1"/>
</dbReference>
<evidence type="ECO:0000256" key="6">
    <source>
        <dbReference type="PROSITE-ProRule" id="PRU00169"/>
    </source>
</evidence>
<dbReference type="InterPro" id="IPR001789">
    <property type="entry name" value="Sig_transdc_resp-reg_receiver"/>
</dbReference>
<dbReference type="PROSITE" id="PS50110">
    <property type="entry name" value="RESPONSE_REGULATORY"/>
    <property type="match status" value="1"/>
</dbReference>
<evidence type="ECO:0000259" key="9">
    <source>
        <dbReference type="PROSITE" id="PS51755"/>
    </source>
</evidence>
<dbReference type="Gene3D" id="1.10.10.10">
    <property type="entry name" value="Winged helix-like DNA-binding domain superfamily/Winged helix DNA-binding domain"/>
    <property type="match status" value="1"/>
</dbReference>
<dbReference type="CDD" id="cd00383">
    <property type="entry name" value="trans_reg_C"/>
    <property type="match status" value="1"/>
</dbReference>
<sequence length="231" mass="26747">MMKGRCRMLTSRLLILNQKEAECKEMAAYFQDSGYSVIWCTEYDEATEILSRGKNKPDLLIFDVDLPKRREYEALEKIRSLSDMAVLMLSQDDKLDSQLYAYSKKIDDYMVKPAPLPLLEAHVEAVIRRTAEKRNPVESVGALSIDYEGRKIYLADKVLKVTAKEFDLLEYFIKHKGMILSRDKILDSVWGFDYIGGYRSVDTLVKKLRAKLTKEYPYIKTVYGVGYCFDV</sequence>
<dbReference type="InterPro" id="IPR011006">
    <property type="entry name" value="CheY-like_superfamily"/>
</dbReference>
<keyword evidence="6" id="KW-0597">Phosphoprotein</keyword>
<keyword evidence="4" id="KW-0804">Transcription</keyword>
<evidence type="ECO:0000256" key="4">
    <source>
        <dbReference type="ARBA" id="ARBA00023163"/>
    </source>
</evidence>
<dbReference type="SMART" id="SM00862">
    <property type="entry name" value="Trans_reg_C"/>
    <property type="match status" value="1"/>
</dbReference>
<evidence type="ECO:0000313" key="13">
    <source>
        <dbReference type="Proteomes" id="UP000283700"/>
    </source>
</evidence>
<proteinExistence type="predicted"/>
<feature type="domain" description="Response regulatory" evidence="8">
    <location>
        <begin position="12"/>
        <end position="127"/>
    </location>
</feature>
<dbReference type="Pfam" id="PF00072">
    <property type="entry name" value="Response_reg"/>
    <property type="match status" value="1"/>
</dbReference>
<evidence type="ECO:0000256" key="2">
    <source>
        <dbReference type="ARBA" id="ARBA00023015"/>
    </source>
</evidence>
<name>A0A374NTX6_9FIRM</name>
<comment type="caution">
    <text evidence="10">The sequence shown here is derived from an EMBL/GenBank/DDBJ whole genome shotgun (WGS) entry which is preliminary data.</text>
</comment>
<dbReference type="PANTHER" id="PTHR48111">
    <property type="entry name" value="REGULATOR OF RPOS"/>
    <property type="match status" value="1"/>
</dbReference>
<evidence type="ECO:0000256" key="5">
    <source>
        <dbReference type="ARBA" id="ARBA00024867"/>
    </source>
</evidence>
<dbReference type="Gene3D" id="3.40.50.2300">
    <property type="match status" value="1"/>
</dbReference>
<evidence type="ECO:0000259" key="8">
    <source>
        <dbReference type="PROSITE" id="PS50110"/>
    </source>
</evidence>
<dbReference type="GO" id="GO:0000156">
    <property type="term" value="F:phosphorelay response regulator activity"/>
    <property type="evidence" value="ECO:0007669"/>
    <property type="project" value="TreeGrafter"/>
</dbReference>
<dbReference type="GO" id="GO:0000976">
    <property type="term" value="F:transcription cis-regulatory region binding"/>
    <property type="evidence" value="ECO:0007669"/>
    <property type="project" value="TreeGrafter"/>
</dbReference>
<keyword evidence="3 7" id="KW-0238">DNA-binding</keyword>
<evidence type="ECO:0000256" key="3">
    <source>
        <dbReference type="ARBA" id="ARBA00023125"/>
    </source>
</evidence>
<dbReference type="Proteomes" id="UP000262524">
    <property type="component" value="Unassembled WGS sequence"/>
</dbReference>
<feature type="DNA-binding region" description="OmpR/PhoB-type" evidence="7">
    <location>
        <begin position="135"/>
        <end position="231"/>
    </location>
</feature>
<evidence type="ECO:0000313" key="12">
    <source>
        <dbReference type="Proteomes" id="UP000262524"/>
    </source>
</evidence>
<protein>
    <recommendedName>
        <fullName evidence="1">Stage 0 sporulation protein A homolog</fullName>
    </recommendedName>
</protein>
<dbReference type="GO" id="GO:0005829">
    <property type="term" value="C:cytosol"/>
    <property type="evidence" value="ECO:0007669"/>
    <property type="project" value="TreeGrafter"/>
</dbReference>
<dbReference type="SUPFAM" id="SSF46894">
    <property type="entry name" value="C-terminal effector domain of the bipartite response regulators"/>
    <property type="match status" value="1"/>
</dbReference>